<dbReference type="AlphaFoldDB" id="A0A1F6H2P3"/>
<dbReference type="EMBL" id="MFNF01000001">
    <property type="protein sequence ID" value="OGH04658.1"/>
    <property type="molecule type" value="Genomic_DNA"/>
</dbReference>
<dbReference type="Pfam" id="PF00149">
    <property type="entry name" value="Metallophos"/>
    <property type="match status" value="1"/>
</dbReference>
<gene>
    <name evidence="4" type="ORF">A2557_06620</name>
</gene>
<proteinExistence type="predicted"/>
<evidence type="ECO:0000313" key="4">
    <source>
        <dbReference type="EMBL" id="OGH04658.1"/>
    </source>
</evidence>
<dbReference type="Gene3D" id="3.60.21.10">
    <property type="match status" value="1"/>
</dbReference>
<keyword evidence="1" id="KW-0732">Signal</keyword>
<dbReference type="PANTHER" id="PTHR10161:SF14">
    <property type="entry name" value="TARTRATE-RESISTANT ACID PHOSPHATASE TYPE 5"/>
    <property type="match status" value="1"/>
</dbReference>
<dbReference type="Proteomes" id="UP000177583">
    <property type="component" value="Unassembled WGS sequence"/>
</dbReference>
<name>A0A1F6H2P3_9PROT</name>
<evidence type="ECO:0000256" key="1">
    <source>
        <dbReference type="ARBA" id="ARBA00022729"/>
    </source>
</evidence>
<evidence type="ECO:0000313" key="5">
    <source>
        <dbReference type="Proteomes" id="UP000177583"/>
    </source>
</evidence>
<dbReference type="InterPro" id="IPR029052">
    <property type="entry name" value="Metallo-depent_PP-like"/>
</dbReference>
<dbReference type="PANTHER" id="PTHR10161">
    <property type="entry name" value="TARTRATE-RESISTANT ACID PHOSPHATASE TYPE 5"/>
    <property type="match status" value="1"/>
</dbReference>
<dbReference type="InterPro" id="IPR004843">
    <property type="entry name" value="Calcineurin-like_PHP"/>
</dbReference>
<feature type="domain" description="Calcineurin-like phosphoesterase" evidence="3">
    <location>
        <begin position="62"/>
        <end position="243"/>
    </location>
</feature>
<dbReference type="InterPro" id="IPR051558">
    <property type="entry name" value="Metallophosphoesterase_PAP"/>
</dbReference>
<reference evidence="4 5" key="1">
    <citation type="journal article" date="2016" name="Nat. Commun.">
        <title>Thousands of microbial genomes shed light on interconnected biogeochemical processes in an aquifer system.</title>
        <authorList>
            <person name="Anantharaman K."/>
            <person name="Brown C.T."/>
            <person name="Hug L.A."/>
            <person name="Sharon I."/>
            <person name="Castelle C.J."/>
            <person name="Probst A.J."/>
            <person name="Thomas B.C."/>
            <person name="Singh A."/>
            <person name="Wilkins M.J."/>
            <person name="Karaoz U."/>
            <person name="Brodie E.L."/>
            <person name="Williams K.H."/>
            <person name="Hubbard S.S."/>
            <person name="Banfield J.F."/>
        </authorList>
    </citation>
    <scope>NUCLEOTIDE SEQUENCE [LARGE SCALE GENOMIC DNA]</scope>
</reference>
<sequence>MGKKSRLGGWWKAALVLVCGIALFAAGGKVALMAYAALEAKGCFPPEPLVTMDEWKAQGEVTFVAVGDMGTGETQQLRVSQAMEQVCQEKGCDFVLGLGDNFYPAGVQGLRDPLFGNYFEAVYGPLNLPFFTVLGNHDLKGNIEAQRLYTLVSELWRMPSYDYRFKAGPVSLFGVNSNCEAFSWPRLHGWLAKAPQQDWKLVFTHHNLYGSGAHQDAPVLERGLWQLMFGSKVDLHLSGHEHQLEHLQIAGTETDYLISGGGGAAYGGPKDPKPREGSKFLHPGQGFLWVHASPKRLELEFFDLYGASVYRYQRTRKE</sequence>
<protein>
    <recommendedName>
        <fullName evidence="3">Calcineurin-like phosphoesterase domain-containing protein</fullName>
    </recommendedName>
</protein>
<comment type="caution">
    <text evidence="4">The sequence shown here is derived from an EMBL/GenBank/DDBJ whole genome shotgun (WGS) entry which is preliminary data.</text>
</comment>
<dbReference type="SUPFAM" id="SSF56300">
    <property type="entry name" value="Metallo-dependent phosphatases"/>
    <property type="match status" value="1"/>
</dbReference>
<keyword evidence="2" id="KW-0378">Hydrolase</keyword>
<evidence type="ECO:0000256" key="2">
    <source>
        <dbReference type="ARBA" id="ARBA00022801"/>
    </source>
</evidence>
<organism evidence="4 5">
    <name type="scientific">Candidatus Lambdaproteobacteria bacterium RIFOXYD2_FULL_56_26</name>
    <dbReference type="NCBI Taxonomy" id="1817773"/>
    <lineage>
        <taxon>Bacteria</taxon>
        <taxon>Pseudomonadati</taxon>
        <taxon>Pseudomonadota</taxon>
        <taxon>Candidatus Lambdaproteobacteria</taxon>
    </lineage>
</organism>
<accession>A0A1F6H2P3</accession>
<evidence type="ECO:0000259" key="3">
    <source>
        <dbReference type="Pfam" id="PF00149"/>
    </source>
</evidence>
<dbReference type="GO" id="GO:0016787">
    <property type="term" value="F:hydrolase activity"/>
    <property type="evidence" value="ECO:0007669"/>
    <property type="project" value="UniProtKB-KW"/>
</dbReference>